<keyword evidence="9" id="KW-0472">Membrane</keyword>
<evidence type="ECO:0000313" key="12">
    <source>
        <dbReference type="Proteomes" id="UP000215633"/>
    </source>
</evidence>
<evidence type="ECO:0000256" key="3">
    <source>
        <dbReference type="ARBA" id="ARBA00021563"/>
    </source>
</evidence>
<reference evidence="12" key="1">
    <citation type="submission" date="2017-05" db="EMBL/GenBank/DDBJ databases">
        <title>Complete and WGS of Bordetella genogroups.</title>
        <authorList>
            <person name="Spilker T."/>
            <person name="Lipuma J."/>
        </authorList>
    </citation>
    <scope>NUCLEOTIDE SEQUENCE [LARGE SCALE GENOMIC DNA]</scope>
    <source>
        <strain evidence="12">AU8256</strain>
    </source>
</reference>
<accession>A0A261VWH8</accession>
<keyword evidence="6" id="KW-0997">Cell inner membrane</keyword>
<evidence type="ECO:0000313" key="11">
    <source>
        <dbReference type="EMBL" id="OZI78445.1"/>
    </source>
</evidence>
<organism evidence="11 12">
    <name type="scientific">Bordetella genomosp. 2</name>
    <dbReference type="NCBI Taxonomy" id="1983456"/>
    <lineage>
        <taxon>Bacteria</taxon>
        <taxon>Pseudomonadati</taxon>
        <taxon>Pseudomonadota</taxon>
        <taxon>Betaproteobacteria</taxon>
        <taxon>Burkholderiales</taxon>
        <taxon>Alcaligenaceae</taxon>
        <taxon>Bordetella</taxon>
    </lineage>
</organism>
<evidence type="ECO:0000256" key="10">
    <source>
        <dbReference type="ARBA" id="ARBA00030772"/>
    </source>
</evidence>
<evidence type="ECO:0000256" key="4">
    <source>
        <dbReference type="ARBA" id="ARBA00022448"/>
    </source>
</evidence>
<dbReference type="GO" id="GO:0015628">
    <property type="term" value="P:protein secretion by the type II secretion system"/>
    <property type="evidence" value="ECO:0007669"/>
    <property type="project" value="InterPro"/>
</dbReference>
<keyword evidence="5" id="KW-1003">Cell membrane</keyword>
<evidence type="ECO:0000256" key="5">
    <source>
        <dbReference type="ARBA" id="ARBA00022475"/>
    </source>
</evidence>
<keyword evidence="4" id="KW-0813">Transport</keyword>
<dbReference type="PROSITE" id="PS51257">
    <property type="entry name" value="PROKAR_LIPOPROTEIN"/>
    <property type="match status" value="1"/>
</dbReference>
<gene>
    <name evidence="11" type="ORF">CAL24_09425</name>
</gene>
<dbReference type="GO" id="GO:0015627">
    <property type="term" value="C:type II protein secretion system complex"/>
    <property type="evidence" value="ECO:0007669"/>
    <property type="project" value="InterPro"/>
</dbReference>
<keyword evidence="7" id="KW-0812">Transmembrane</keyword>
<evidence type="ECO:0000256" key="6">
    <source>
        <dbReference type="ARBA" id="ARBA00022519"/>
    </source>
</evidence>
<comment type="subcellular location">
    <subcellularLocation>
        <location evidence="1">Cell inner membrane</location>
    </subcellularLocation>
</comment>
<comment type="caution">
    <text evidence="11">The sequence shown here is derived from an EMBL/GenBank/DDBJ whole genome shotgun (WGS) entry which is preliminary data.</text>
</comment>
<comment type="similarity">
    <text evidence="2">Belongs to the GSP N family.</text>
</comment>
<proteinExistence type="inferred from homology"/>
<dbReference type="Proteomes" id="UP000215633">
    <property type="component" value="Unassembled WGS sequence"/>
</dbReference>
<dbReference type="InterPro" id="IPR022792">
    <property type="entry name" value="T2SS_protein-GspN"/>
</dbReference>
<name>A0A261VWH8_9BORD</name>
<protein>
    <recommendedName>
        <fullName evidence="3">Type II secretion system protein N</fullName>
    </recommendedName>
    <alternativeName>
        <fullName evidence="10">General secretion pathway protein N</fullName>
    </alternativeName>
</protein>
<evidence type="ECO:0000256" key="7">
    <source>
        <dbReference type="ARBA" id="ARBA00022692"/>
    </source>
</evidence>
<evidence type="ECO:0000256" key="2">
    <source>
        <dbReference type="ARBA" id="ARBA00007208"/>
    </source>
</evidence>
<sequence length="250" mass="26067">MMRLSLPSSFSLPLAALACGSALLAALPVLPARWFKLLIPDDAMVALAGADGTVWRGSAQLALGPPGARRLLPQPVRWQWRAGALELSHPWLRGPVRLQPGWNGVTVSAQNLQMPAAVLAAFGAPLNTVAPGGQIEVQWRPFLLGSMPPAGELGVGRWTQASSALSQVRPLGDYRLRASAADGAIELQLDTEAGVLELTGSGQVRKGRLQFQGIAQPAAGASDAQRAALTGLLGALGPVSDGRSRFGTPR</sequence>
<dbReference type="Pfam" id="PF01203">
    <property type="entry name" value="T2SSN"/>
    <property type="match status" value="1"/>
</dbReference>
<dbReference type="AlphaFoldDB" id="A0A261VWH8"/>
<dbReference type="GO" id="GO:0005886">
    <property type="term" value="C:plasma membrane"/>
    <property type="evidence" value="ECO:0007669"/>
    <property type="project" value="UniProtKB-SubCell"/>
</dbReference>
<evidence type="ECO:0000256" key="9">
    <source>
        <dbReference type="ARBA" id="ARBA00023136"/>
    </source>
</evidence>
<dbReference type="EMBL" id="NEVT01000004">
    <property type="protein sequence ID" value="OZI78445.1"/>
    <property type="molecule type" value="Genomic_DNA"/>
</dbReference>
<keyword evidence="8" id="KW-0653">Protein transport</keyword>
<evidence type="ECO:0000256" key="8">
    <source>
        <dbReference type="ARBA" id="ARBA00022927"/>
    </source>
</evidence>
<evidence type="ECO:0000256" key="1">
    <source>
        <dbReference type="ARBA" id="ARBA00004533"/>
    </source>
</evidence>
<keyword evidence="12" id="KW-1185">Reference proteome</keyword>